<dbReference type="RefSeq" id="WP_012112506.1">
    <property type="nucleotide sequence ID" value="NC_009719.1"/>
</dbReference>
<dbReference type="Pfam" id="PF20789">
    <property type="entry name" value="4HBT_3C"/>
    <property type="match status" value="1"/>
</dbReference>
<organism evidence="3 4">
    <name type="scientific">Parvibaculum lavamentivorans (strain DS-1 / DSM 13023 / NCIMB 13966)</name>
    <dbReference type="NCBI Taxonomy" id="402881"/>
    <lineage>
        <taxon>Bacteria</taxon>
        <taxon>Pseudomonadati</taxon>
        <taxon>Pseudomonadota</taxon>
        <taxon>Alphaproteobacteria</taxon>
        <taxon>Hyphomicrobiales</taxon>
        <taxon>Parvibaculaceae</taxon>
        <taxon>Parvibaculum</taxon>
    </lineage>
</organism>
<keyword evidence="4" id="KW-1185">Reference proteome</keyword>
<evidence type="ECO:0000313" key="4">
    <source>
        <dbReference type="Proteomes" id="UP000006377"/>
    </source>
</evidence>
<dbReference type="EMBL" id="CP000774">
    <property type="protein sequence ID" value="ABS65245.1"/>
    <property type="molecule type" value="Genomic_DNA"/>
</dbReference>
<sequence length="265" mass="28618">MNAPTRELNPVFRRDGEVWAARPEAQGPFGGMHGGAVAALAVGEMEAMAGPRGLGGLVSANLYLLRPLPREGISSKVSAVREGGRIAVFENELWADGKLQAKASACFQKPVTIDGLPGAPTEVLFEPEGFSRWERPPGFNNSGKDHGFLDLVDIRDTTHEDGTRAKWFRLKHPFHDVPTPFSNAMAVADVSTLFTVTDAGARPSASGWPNADLSFHLSRVPIDEWIGVAQRGSWHGDGRGMTESEIFDVHGRIGRSCQSVVLLPL</sequence>
<dbReference type="InterPro" id="IPR049450">
    <property type="entry name" value="ACOT8-like_C"/>
</dbReference>
<feature type="domain" description="Acyl-CoA thioesterase-like N-terminal HotDog" evidence="1">
    <location>
        <begin position="27"/>
        <end position="108"/>
    </location>
</feature>
<gene>
    <name evidence="3" type="ordered locus">Plav_3647</name>
</gene>
<dbReference type="eggNOG" id="COG2050">
    <property type="taxonomic scope" value="Bacteria"/>
</dbReference>
<dbReference type="Gene3D" id="2.40.160.210">
    <property type="entry name" value="Acyl-CoA thioesterase, double hotdog domain"/>
    <property type="match status" value="1"/>
</dbReference>
<dbReference type="InterPro" id="IPR029069">
    <property type="entry name" value="HotDog_dom_sf"/>
</dbReference>
<evidence type="ECO:0000313" key="3">
    <source>
        <dbReference type="EMBL" id="ABS65245.1"/>
    </source>
</evidence>
<dbReference type="OrthoDB" id="7266194at2"/>
<dbReference type="InterPro" id="IPR042171">
    <property type="entry name" value="Acyl-CoA_hotdog"/>
</dbReference>
<name>A7HZB2_PARL1</name>
<dbReference type="KEGG" id="pla:Plav_3647"/>
<dbReference type="HOGENOM" id="CLU_074337_1_0_5"/>
<dbReference type="Proteomes" id="UP000006377">
    <property type="component" value="Chromosome"/>
</dbReference>
<evidence type="ECO:0000259" key="2">
    <source>
        <dbReference type="Pfam" id="PF20789"/>
    </source>
</evidence>
<proteinExistence type="predicted"/>
<accession>A7HZB2</accession>
<dbReference type="SUPFAM" id="SSF54637">
    <property type="entry name" value="Thioesterase/thiol ester dehydrase-isomerase"/>
    <property type="match status" value="2"/>
</dbReference>
<evidence type="ECO:0008006" key="5">
    <source>
        <dbReference type="Google" id="ProtNLM"/>
    </source>
</evidence>
<dbReference type="CDD" id="cd03443">
    <property type="entry name" value="PaaI_thioesterase"/>
    <property type="match status" value="1"/>
</dbReference>
<evidence type="ECO:0000259" key="1">
    <source>
        <dbReference type="Pfam" id="PF13622"/>
    </source>
</evidence>
<dbReference type="STRING" id="402881.Plav_3647"/>
<dbReference type="Pfam" id="PF13622">
    <property type="entry name" value="4HBT_3"/>
    <property type="match status" value="1"/>
</dbReference>
<feature type="domain" description="Acyl-CoA thioesterase-like C-terminal" evidence="2">
    <location>
        <begin position="147"/>
        <end position="261"/>
    </location>
</feature>
<dbReference type="AlphaFoldDB" id="A7HZB2"/>
<protein>
    <recommendedName>
        <fullName evidence="5">Thioesterase superfamily protein</fullName>
    </recommendedName>
</protein>
<dbReference type="InterPro" id="IPR049449">
    <property type="entry name" value="TesB_ACOT8-like_N"/>
</dbReference>
<reference evidence="3 4" key="1">
    <citation type="journal article" date="2011" name="Stand. Genomic Sci.">
        <title>Complete genome sequence of Parvibaculum lavamentivorans type strain (DS-1(T)).</title>
        <authorList>
            <person name="Schleheck D."/>
            <person name="Weiss M."/>
            <person name="Pitluck S."/>
            <person name="Bruce D."/>
            <person name="Land M.L."/>
            <person name="Han S."/>
            <person name="Saunders E."/>
            <person name="Tapia R."/>
            <person name="Detter C."/>
            <person name="Brettin T."/>
            <person name="Han J."/>
            <person name="Woyke T."/>
            <person name="Goodwin L."/>
            <person name="Pennacchio L."/>
            <person name="Nolan M."/>
            <person name="Cook A.M."/>
            <person name="Kjelleberg S."/>
            <person name="Thomas T."/>
        </authorList>
    </citation>
    <scope>NUCLEOTIDE SEQUENCE [LARGE SCALE GENOMIC DNA]</scope>
    <source>
        <strain evidence="4">DS-1 / DSM 13023 / NCIMB 13966</strain>
    </source>
</reference>